<dbReference type="Pfam" id="PF01693">
    <property type="entry name" value="Cauli_VI"/>
    <property type="match status" value="1"/>
</dbReference>
<dbReference type="SUPFAM" id="SSF55658">
    <property type="entry name" value="L9 N-domain-like"/>
    <property type="match status" value="1"/>
</dbReference>
<protein>
    <recommendedName>
        <fullName evidence="1">Ribonuclease H1 N-terminal domain-containing protein</fullName>
    </recommendedName>
</protein>
<feature type="domain" description="Ribonuclease H1 N-terminal" evidence="1">
    <location>
        <begin position="134"/>
        <end position="176"/>
    </location>
</feature>
<evidence type="ECO:0000259" key="1">
    <source>
        <dbReference type="Pfam" id="PF01693"/>
    </source>
</evidence>
<accession>A0A4Q2D0B5</accession>
<name>A0A4Q2D0B5_9AGAR</name>
<evidence type="ECO:0000313" key="3">
    <source>
        <dbReference type="Proteomes" id="UP000290288"/>
    </source>
</evidence>
<gene>
    <name evidence="2" type="ORF">EST38_g13279</name>
</gene>
<sequence length="197" mass="21139">MYSPTPTPDSVYTMDQLIAALDRAGIKLQKPGAATDLPNSSTAVAVVSDVTDALEKHSWSILHSGTSDLILAGPSSRIPIPEIIKAVVGLRAEQANAKEEPERRARYTGGFSCVQCGHFNLLKSSREVSSSEHWYCVVAGLEVGVFQGSTVAQRYTLNVSGSSMEGFNTRDEAEAAFERARAVGAVKKIVAETRQIL</sequence>
<dbReference type="InterPro" id="IPR011320">
    <property type="entry name" value="RNase_H1_N"/>
</dbReference>
<dbReference type="EMBL" id="SDEE01001195">
    <property type="protein sequence ID" value="RXW12573.1"/>
    <property type="molecule type" value="Genomic_DNA"/>
</dbReference>
<dbReference type="InterPro" id="IPR009027">
    <property type="entry name" value="Ribosomal_bL9/RNase_H1_N"/>
</dbReference>
<proteinExistence type="predicted"/>
<organism evidence="2 3">
    <name type="scientific">Candolleomyces aberdarensis</name>
    <dbReference type="NCBI Taxonomy" id="2316362"/>
    <lineage>
        <taxon>Eukaryota</taxon>
        <taxon>Fungi</taxon>
        <taxon>Dikarya</taxon>
        <taxon>Basidiomycota</taxon>
        <taxon>Agaricomycotina</taxon>
        <taxon>Agaricomycetes</taxon>
        <taxon>Agaricomycetidae</taxon>
        <taxon>Agaricales</taxon>
        <taxon>Agaricineae</taxon>
        <taxon>Psathyrellaceae</taxon>
        <taxon>Candolleomyces</taxon>
    </lineage>
</organism>
<reference evidence="2 3" key="1">
    <citation type="submission" date="2019-01" db="EMBL/GenBank/DDBJ databases">
        <title>Draft genome sequence of Psathyrella aberdarensis IHI B618.</title>
        <authorList>
            <person name="Buettner E."/>
            <person name="Kellner H."/>
        </authorList>
    </citation>
    <scope>NUCLEOTIDE SEQUENCE [LARGE SCALE GENOMIC DNA]</scope>
    <source>
        <strain evidence="2 3">IHI B618</strain>
    </source>
</reference>
<evidence type="ECO:0000313" key="2">
    <source>
        <dbReference type="EMBL" id="RXW12573.1"/>
    </source>
</evidence>
<comment type="caution">
    <text evidence="2">The sequence shown here is derived from an EMBL/GenBank/DDBJ whole genome shotgun (WGS) entry which is preliminary data.</text>
</comment>
<keyword evidence="3" id="KW-1185">Reference proteome</keyword>
<dbReference type="InterPro" id="IPR037056">
    <property type="entry name" value="RNase_H1_N_sf"/>
</dbReference>
<dbReference type="AlphaFoldDB" id="A0A4Q2D0B5"/>
<dbReference type="OrthoDB" id="3039312at2759"/>
<dbReference type="Proteomes" id="UP000290288">
    <property type="component" value="Unassembled WGS sequence"/>
</dbReference>
<dbReference type="Gene3D" id="3.40.970.10">
    <property type="entry name" value="Ribonuclease H1, N-terminal domain"/>
    <property type="match status" value="1"/>
</dbReference>